<keyword evidence="2 5" id="KW-0812">Transmembrane</keyword>
<dbReference type="OrthoDB" id="9782542at2"/>
<feature type="transmembrane region" description="Helical" evidence="5">
    <location>
        <begin position="21"/>
        <end position="45"/>
    </location>
</feature>
<accession>A0A1D2YUA6</accession>
<keyword evidence="8" id="KW-1185">Reference proteome</keyword>
<reference evidence="7 8" key="1">
    <citation type="submission" date="2016-09" db="EMBL/GenBank/DDBJ databases">
        <title>Draft genome sequence for the type strain of Vulcanibacillus modesticaldus BR, a strictly anaerobic, moderately thermophilic, and nitrate-reducing bacterium from deep sea-hydrothermal vents of the Mid-Atlantic Ridge.</title>
        <authorList>
            <person name="Abin C.A."/>
            <person name="Hollibaugh J.T."/>
        </authorList>
    </citation>
    <scope>NUCLEOTIDE SEQUENCE [LARGE SCALE GENOMIC DNA]</scope>
    <source>
        <strain evidence="7 8">BR</strain>
    </source>
</reference>
<keyword evidence="5" id="KW-0472">Membrane</keyword>
<evidence type="ECO:0000256" key="1">
    <source>
        <dbReference type="ARBA" id="ARBA00006068"/>
    </source>
</evidence>
<dbReference type="EMBL" id="MIJF01000025">
    <property type="protein sequence ID" value="OEF99290.1"/>
    <property type="molecule type" value="Genomic_DNA"/>
</dbReference>
<name>A0A1D2YUA6_9BACI</name>
<dbReference type="PANTHER" id="PTHR33392:SF6">
    <property type="entry name" value="POLYISOPRENYL-TEICHOIC ACID--PEPTIDOGLYCAN TEICHOIC ACID TRANSFERASE TAGU"/>
    <property type="match status" value="1"/>
</dbReference>
<feature type="domain" description="Cell envelope-related transcriptional attenuator" evidence="6">
    <location>
        <begin position="100"/>
        <end position="251"/>
    </location>
</feature>
<keyword evidence="4 5" id="KW-1133">Transmembrane helix</keyword>
<dbReference type="STRING" id="337097.BHF71_09205"/>
<dbReference type="GO" id="GO:0071555">
    <property type="term" value="P:cell wall organization"/>
    <property type="evidence" value="ECO:0007669"/>
    <property type="project" value="UniProtKB-KW"/>
</dbReference>
<organism evidence="7 8">
    <name type="scientific">Vulcanibacillus modesticaldus</name>
    <dbReference type="NCBI Taxonomy" id="337097"/>
    <lineage>
        <taxon>Bacteria</taxon>
        <taxon>Bacillati</taxon>
        <taxon>Bacillota</taxon>
        <taxon>Bacilli</taxon>
        <taxon>Bacillales</taxon>
        <taxon>Bacillaceae</taxon>
        <taxon>Vulcanibacillus</taxon>
    </lineage>
</organism>
<evidence type="ECO:0000259" key="6">
    <source>
        <dbReference type="Pfam" id="PF03816"/>
    </source>
</evidence>
<proteinExistence type="inferred from homology"/>
<protein>
    <recommendedName>
        <fullName evidence="6">Cell envelope-related transcriptional attenuator domain-containing protein</fullName>
    </recommendedName>
</protein>
<dbReference type="Proteomes" id="UP000243739">
    <property type="component" value="Unassembled WGS sequence"/>
</dbReference>
<dbReference type="PANTHER" id="PTHR33392">
    <property type="entry name" value="POLYISOPRENYL-TEICHOIC ACID--PEPTIDOGLYCAN TEICHOIC ACID TRANSFERASE TAGU"/>
    <property type="match status" value="1"/>
</dbReference>
<dbReference type="AlphaFoldDB" id="A0A1D2YUA6"/>
<dbReference type="NCBIfam" id="TIGR00350">
    <property type="entry name" value="lytR_cpsA_psr"/>
    <property type="match status" value="1"/>
</dbReference>
<evidence type="ECO:0000256" key="4">
    <source>
        <dbReference type="ARBA" id="ARBA00022989"/>
    </source>
</evidence>
<dbReference type="RefSeq" id="WP_069656842.1">
    <property type="nucleotide sequence ID" value="NZ_MIJF01000025.1"/>
</dbReference>
<dbReference type="InterPro" id="IPR050922">
    <property type="entry name" value="LytR/CpsA/Psr_CW_biosynth"/>
</dbReference>
<comment type="caution">
    <text evidence="7">The sequence shown here is derived from an EMBL/GenBank/DDBJ whole genome shotgun (WGS) entry which is preliminary data.</text>
</comment>
<evidence type="ECO:0000256" key="2">
    <source>
        <dbReference type="ARBA" id="ARBA00022692"/>
    </source>
</evidence>
<evidence type="ECO:0000313" key="8">
    <source>
        <dbReference type="Proteomes" id="UP000243739"/>
    </source>
</evidence>
<dbReference type="Pfam" id="PF03816">
    <property type="entry name" value="LytR_cpsA_psr"/>
    <property type="match status" value="1"/>
</dbReference>
<evidence type="ECO:0000256" key="3">
    <source>
        <dbReference type="ARBA" id="ARBA00022968"/>
    </source>
</evidence>
<dbReference type="Gene3D" id="3.40.630.190">
    <property type="entry name" value="LCP protein"/>
    <property type="match status" value="1"/>
</dbReference>
<keyword evidence="3" id="KW-0735">Signal-anchor</keyword>
<dbReference type="InterPro" id="IPR004474">
    <property type="entry name" value="LytR_CpsA_psr"/>
</dbReference>
<sequence length="335" mass="38657">MNKKSKHRNLSRVKKRKSKKKVNLLLFFSIFVILIVSGFTGYAYWRVNNIAEKIYEPSTNNLSISKEESNKQKNEQKLVDQSFAVVLVGQDYRPQTGSRNTDALIIGIFNPTTYKVSLLSIPRDFKVEVPGYGVGKINGVYAKGGPQLLMDTLSEYFGIPINYYVKIDFKGFEMVIDELGGIEVDVERDMYYYSEADNTNINLKKGLQILDGKQALDYARFRKSSNGKDSNDFERNERHQKIIKAFVDKLASIGGVTSIFDILEIVGDHIKTNLTPKDMKEIFWKYKRISKDDINSINMQSYWKNPYVIIEPSELERVQKELKKAFEQTKEFTKE</sequence>
<comment type="similarity">
    <text evidence="1">Belongs to the LytR/CpsA/Psr (LCP) family.</text>
</comment>
<gene>
    <name evidence="7" type="ORF">BHF71_09205</name>
</gene>
<evidence type="ECO:0000313" key="7">
    <source>
        <dbReference type="EMBL" id="OEF99290.1"/>
    </source>
</evidence>
<evidence type="ECO:0000256" key="5">
    <source>
        <dbReference type="SAM" id="Phobius"/>
    </source>
</evidence>